<keyword evidence="4" id="KW-0805">Transcription regulation</keyword>
<dbReference type="InterPro" id="IPR025943">
    <property type="entry name" value="Sigma_54_int_dom_ATP-bd_2"/>
</dbReference>
<comment type="caution">
    <text evidence="8">The sequence shown here is derived from an EMBL/GenBank/DDBJ whole genome shotgun (WGS) entry which is preliminary data.</text>
</comment>
<dbReference type="PANTHER" id="PTHR32071:SF120">
    <property type="entry name" value="TRANSCRIPTIONAL REGULATOR-RELATED"/>
    <property type="match status" value="1"/>
</dbReference>
<dbReference type="InterPro" id="IPR027417">
    <property type="entry name" value="P-loop_NTPase"/>
</dbReference>
<dbReference type="Pfam" id="PF25601">
    <property type="entry name" value="AAA_lid_14"/>
    <property type="match status" value="1"/>
</dbReference>
<gene>
    <name evidence="8" type="ORF">CRD36_07095</name>
</gene>
<dbReference type="PROSITE" id="PS50045">
    <property type="entry name" value="SIGMA54_INTERACT_4"/>
    <property type="match status" value="1"/>
</dbReference>
<keyword evidence="6" id="KW-0804">Transcription</keyword>
<evidence type="ECO:0000313" key="9">
    <source>
        <dbReference type="Proteomes" id="UP000229730"/>
    </source>
</evidence>
<dbReference type="OrthoDB" id="9770562at2"/>
<organism evidence="8 9">
    <name type="scientific">Paremcibacter congregatus</name>
    <dbReference type="NCBI Taxonomy" id="2043170"/>
    <lineage>
        <taxon>Bacteria</taxon>
        <taxon>Pseudomonadati</taxon>
        <taxon>Pseudomonadota</taxon>
        <taxon>Alphaproteobacteria</taxon>
        <taxon>Emcibacterales</taxon>
        <taxon>Emcibacteraceae</taxon>
        <taxon>Paremcibacter</taxon>
    </lineage>
</organism>
<dbReference type="Proteomes" id="UP000229730">
    <property type="component" value="Unassembled WGS sequence"/>
</dbReference>
<evidence type="ECO:0000256" key="5">
    <source>
        <dbReference type="ARBA" id="ARBA00023159"/>
    </source>
</evidence>
<keyword evidence="9" id="KW-1185">Reference proteome</keyword>
<dbReference type="InterPro" id="IPR002197">
    <property type="entry name" value="HTH_Fis"/>
</dbReference>
<dbReference type="InterPro" id="IPR025662">
    <property type="entry name" value="Sigma_54_int_dom_ATP-bd_1"/>
</dbReference>
<dbReference type="InterPro" id="IPR002078">
    <property type="entry name" value="Sigma_54_int"/>
</dbReference>
<dbReference type="GO" id="GO:0043565">
    <property type="term" value="F:sequence-specific DNA binding"/>
    <property type="evidence" value="ECO:0007669"/>
    <property type="project" value="InterPro"/>
</dbReference>
<accession>A0A2G4YS54</accession>
<evidence type="ECO:0000256" key="6">
    <source>
        <dbReference type="ARBA" id="ARBA00023163"/>
    </source>
</evidence>
<dbReference type="Pfam" id="PF02954">
    <property type="entry name" value="HTH_8"/>
    <property type="match status" value="1"/>
</dbReference>
<dbReference type="Pfam" id="PF00158">
    <property type="entry name" value="Sigma54_activat"/>
    <property type="match status" value="1"/>
</dbReference>
<feature type="domain" description="Sigma-54 factor interaction" evidence="7">
    <location>
        <begin position="188"/>
        <end position="417"/>
    </location>
</feature>
<dbReference type="PROSITE" id="PS00676">
    <property type="entry name" value="SIGMA54_INTERACT_2"/>
    <property type="match status" value="1"/>
</dbReference>
<dbReference type="InterPro" id="IPR009057">
    <property type="entry name" value="Homeodomain-like_sf"/>
</dbReference>
<keyword evidence="2" id="KW-0067">ATP-binding</keyword>
<proteinExistence type="predicted"/>
<dbReference type="PANTHER" id="PTHR32071">
    <property type="entry name" value="TRANSCRIPTIONAL REGULATORY PROTEIN"/>
    <property type="match status" value="1"/>
</dbReference>
<evidence type="ECO:0000259" key="7">
    <source>
        <dbReference type="PROSITE" id="PS50045"/>
    </source>
</evidence>
<dbReference type="SUPFAM" id="SSF52540">
    <property type="entry name" value="P-loop containing nucleoside triphosphate hydrolases"/>
    <property type="match status" value="1"/>
</dbReference>
<dbReference type="GO" id="GO:0000160">
    <property type="term" value="P:phosphorelay signal transduction system"/>
    <property type="evidence" value="ECO:0007669"/>
    <property type="project" value="UniProtKB-KW"/>
</dbReference>
<sequence length="508" mass="57573">MFLDLKSAKTKNDFWQLANENGPWNCEKDMEGEECPNQLILISKRHDRETYGLAKWLQEHHYDVLAYETFRSMYTYLEKACREHKPIVAMLIYATSDSDDLLHSDQKLSRLATKWPHLRQIALADRTPIVRDRLGHLVRQGMIHDFHSLPVDRSRLLHSLGHIQGLVALEGGTSPSENVRPAKGFGGLIGASRPMQKIYNTITRISQVSTPVLVTGESGTGKELIAQTIHRASAFRKGPFMAINCAAIPAALIETELFGHEAGAFTGASNRKIGKVELADNGTLFLDEIGDMPVELQTRFLRFLQTSSFERVGGVKNIKIKTRIIAATNVNLHEAIKQKQFREDLYYRLNVLSVLAPPLRNRCEDIRLLADSCLEKFKKTYNKPRLIFTTASYELMNKYTWPGNVRELISAVRRAVILTQNRFIQPEDLGIEETLEDVRGTGTPLTEAREAFDRRFIHTSLARNSFNISKAADELQISRVSLYRLTKKLNIPIRHGGKAVSPRENRDA</sequence>
<dbReference type="InParanoid" id="A0A2G4YS54"/>
<evidence type="ECO:0000256" key="2">
    <source>
        <dbReference type="ARBA" id="ARBA00022840"/>
    </source>
</evidence>
<dbReference type="GO" id="GO:0005524">
    <property type="term" value="F:ATP binding"/>
    <property type="evidence" value="ECO:0007669"/>
    <property type="project" value="UniProtKB-KW"/>
</dbReference>
<dbReference type="CDD" id="cd00009">
    <property type="entry name" value="AAA"/>
    <property type="match status" value="1"/>
</dbReference>
<keyword evidence="3" id="KW-0902">Two-component regulatory system</keyword>
<dbReference type="PROSITE" id="PS00675">
    <property type="entry name" value="SIGMA54_INTERACT_1"/>
    <property type="match status" value="1"/>
</dbReference>
<dbReference type="SUPFAM" id="SSF46689">
    <property type="entry name" value="Homeodomain-like"/>
    <property type="match status" value="1"/>
</dbReference>
<dbReference type="Gene3D" id="1.10.8.60">
    <property type="match status" value="1"/>
</dbReference>
<dbReference type="InterPro" id="IPR058031">
    <property type="entry name" value="AAA_lid_NorR"/>
</dbReference>
<protein>
    <submittedName>
        <fullName evidence="8">Sigma-54-dependent Fis family transcriptional regulator</fullName>
    </submittedName>
</protein>
<dbReference type="SMART" id="SM00382">
    <property type="entry name" value="AAA"/>
    <property type="match status" value="1"/>
</dbReference>
<reference evidence="8 9" key="1">
    <citation type="submission" date="2017-10" db="EMBL/GenBank/DDBJ databases">
        <title>Frigbacter circumglobatus gen. nov. sp. nov., isolated from sediment cultured in situ.</title>
        <authorList>
            <person name="Zhao Z."/>
        </authorList>
    </citation>
    <scope>NUCLEOTIDE SEQUENCE [LARGE SCALE GENOMIC DNA]</scope>
    <source>
        <strain evidence="8 9">ZYL</strain>
    </source>
</reference>
<keyword evidence="5" id="KW-0010">Activator</keyword>
<dbReference type="AlphaFoldDB" id="A0A2G4YS54"/>
<dbReference type="InterPro" id="IPR003593">
    <property type="entry name" value="AAA+_ATPase"/>
</dbReference>
<dbReference type="RefSeq" id="WP_099472057.1">
    <property type="nucleotide sequence ID" value="NZ_CP041025.1"/>
</dbReference>
<dbReference type="GO" id="GO:0006355">
    <property type="term" value="P:regulation of DNA-templated transcription"/>
    <property type="evidence" value="ECO:0007669"/>
    <property type="project" value="InterPro"/>
</dbReference>
<keyword evidence="1" id="KW-0547">Nucleotide-binding</keyword>
<dbReference type="Gene3D" id="1.10.10.60">
    <property type="entry name" value="Homeodomain-like"/>
    <property type="match status" value="1"/>
</dbReference>
<name>A0A2G4YS54_9PROT</name>
<dbReference type="FunFam" id="3.40.50.300:FF:000006">
    <property type="entry name" value="DNA-binding transcriptional regulator NtrC"/>
    <property type="match status" value="1"/>
</dbReference>
<evidence type="ECO:0000256" key="3">
    <source>
        <dbReference type="ARBA" id="ARBA00023012"/>
    </source>
</evidence>
<evidence type="ECO:0000313" key="8">
    <source>
        <dbReference type="EMBL" id="PHZ85169.1"/>
    </source>
</evidence>
<evidence type="ECO:0000256" key="4">
    <source>
        <dbReference type="ARBA" id="ARBA00023015"/>
    </source>
</evidence>
<dbReference type="Gene3D" id="3.40.50.300">
    <property type="entry name" value="P-loop containing nucleotide triphosphate hydrolases"/>
    <property type="match status" value="1"/>
</dbReference>
<evidence type="ECO:0000256" key="1">
    <source>
        <dbReference type="ARBA" id="ARBA00022741"/>
    </source>
</evidence>
<dbReference type="EMBL" id="PDEM01000016">
    <property type="protein sequence ID" value="PHZ85169.1"/>
    <property type="molecule type" value="Genomic_DNA"/>
</dbReference>